<evidence type="ECO:0000313" key="3">
    <source>
        <dbReference type="Proteomes" id="UP001437256"/>
    </source>
</evidence>
<organism evidence="2 3">
    <name type="scientific">Marasmius tenuissimus</name>
    <dbReference type="NCBI Taxonomy" id="585030"/>
    <lineage>
        <taxon>Eukaryota</taxon>
        <taxon>Fungi</taxon>
        <taxon>Dikarya</taxon>
        <taxon>Basidiomycota</taxon>
        <taxon>Agaricomycotina</taxon>
        <taxon>Agaricomycetes</taxon>
        <taxon>Agaricomycetidae</taxon>
        <taxon>Agaricales</taxon>
        <taxon>Marasmiineae</taxon>
        <taxon>Marasmiaceae</taxon>
        <taxon>Marasmius</taxon>
    </lineage>
</organism>
<keyword evidence="3" id="KW-1185">Reference proteome</keyword>
<evidence type="ECO:0000256" key="1">
    <source>
        <dbReference type="SAM" id="MobiDB-lite"/>
    </source>
</evidence>
<feature type="region of interest" description="Disordered" evidence="1">
    <location>
        <begin position="35"/>
        <end position="72"/>
    </location>
</feature>
<accession>A0ABR3A1J2</accession>
<feature type="compositionally biased region" description="Polar residues" evidence="1">
    <location>
        <begin position="35"/>
        <end position="44"/>
    </location>
</feature>
<sequence length="72" mass="7484">MADSAPDCVSFLRTVRQDDLFMDHVLGGITWTLQSNTTRTSNPGATVGGHPSNSSTDQVSSVTSSPSSSPDA</sequence>
<dbReference type="EMBL" id="JBBXMP010000022">
    <property type="protein sequence ID" value="KAL0067817.1"/>
    <property type="molecule type" value="Genomic_DNA"/>
</dbReference>
<proteinExistence type="predicted"/>
<protein>
    <submittedName>
        <fullName evidence="2">Uncharacterized protein</fullName>
    </submittedName>
</protein>
<evidence type="ECO:0000313" key="2">
    <source>
        <dbReference type="EMBL" id="KAL0067817.1"/>
    </source>
</evidence>
<dbReference type="Proteomes" id="UP001437256">
    <property type="component" value="Unassembled WGS sequence"/>
</dbReference>
<comment type="caution">
    <text evidence="2">The sequence shown here is derived from an EMBL/GenBank/DDBJ whole genome shotgun (WGS) entry which is preliminary data.</text>
</comment>
<feature type="compositionally biased region" description="Low complexity" evidence="1">
    <location>
        <begin position="52"/>
        <end position="72"/>
    </location>
</feature>
<name>A0ABR3A1J2_9AGAR</name>
<gene>
    <name evidence="2" type="ORF">AAF712_004985</name>
</gene>
<reference evidence="2 3" key="1">
    <citation type="submission" date="2024-05" db="EMBL/GenBank/DDBJ databases">
        <title>A draft genome resource for the thread blight pathogen Marasmius tenuissimus strain MS-2.</title>
        <authorList>
            <person name="Yulfo-Soto G.E."/>
            <person name="Baruah I.K."/>
            <person name="Amoako-Attah I."/>
            <person name="Bukari Y."/>
            <person name="Meinhardt L.W."/>
            <person name="Bailey B.A."/>
            <person name="Cohen S.P."/>
        </authorList>
    </citation>
    <scope>NUCLEOTIDE SEQUENCE [LARGE SCALE GENOMIC DNA]</scope>
    <source>
        <strain evidence="2 3">MS-2</strain>
    </source>
</reference>